<proteinExistence type="predicted"/>
<dbReference type="PANTHER" id="PTHR43181:SF1">
    <property type="entry name" value="2-C-METHYL-D-ERYTHRITOL 2,4-CYCLODIPHOSPHATE SYNTHASE, CHLOROPLASTIC"/>
    <property type="match status" value="1"/>
</dbReference>
<comment type="pathway">
    <text evidence="3">Isoprenoid biosynthesis; isopentenyl diphosphate biosynthesis via DXP pathway; isopentenyl diphosphate from 1-deoxy-D-xylulose 5-phosphate: step 4/6.</text>
</comment>
<dbReference type="EMBL" id="CP000771">
    <property type="protein sequence ID" value="ABS61346.1"/>
    <property type="molecule type" value="Genomic_DNA"/>
</dbReference>
<dbReference type="CDD" id="cd00554">
    <property type="entry name" value="MECDP_synthase"/>
    <property type="match status" value="1"/>
</dbReference>
<sequence length="326" mass="37335">MNIIKATNENIQKIAELIYSEKSEFFDELFGNKAIDYISKALEEDIPPFIKQNMLLLTDGKEIKSVLLYATKAGFRHGYQKWFKLLGFKIIPVGSKMIYIIERILMDFSVDDLYIISLSGEMKEFLLYKFMKENRYKKIIVDTFKTSIFEKFGFQESKSVHPKMKRFSRISDYQTFTGIGWDTHPLVESRNLVIGGVDIESNMGLLGHSDADVLTHAIIDSIVGITHKKDIGVLFPENESNKDRRSIDMLEEVTKYVISSGFFPSSIDCVIISPIKLKDYREKITQNLENILNCQVSVKFKSGNNVYPESQNKGITAICISNIDKI</sequence>
<dbReference type="InterPro" id="IPR020555">
    <property type="entry name" value="MECDP_synthase_CS"/>
</dbReference>
<evidence type="ECO:0000256" key="3">
    <source>
        <dbReference type="ARBA" id="ARBA00004709"/>
    </source>
</evidence>
<gene>
    <name evidence="9" type="ordered locus">Fnod_1503</name>
</gene>
<dbReference type="InterPro" id="IPR003526">
    <property type="entry name" value="MECDP_synthase"/>
</dbReference>
<protein>
    <recommendedName>
        <fullName evidence="4">2-C-methyl-D-erythritol 2,4-cyclodiphosphate synthase</fullName>
        <ecNumber evidence="4">4.6.1.12</ecNumber>
    </recommendedName>
</protein>
<dbReference type="HOGENOM" id="CLU_839206_0_0_0"/>
<feature type="domain" description="2-C-methyl-D-erythritol 2,4-cyclodiphosphate synthase" evidence="8">
    <location>
        <begin position="177"/>
        <end position="322"/>
    </location>
</feature>
<evidence type="ECO:0000259" key="8">
    <source>
        <dbReference type="Pfam" id="PF02542"/>
    </source>
</evidence>
<dbReference type="Pfam" id="PF02542">
    <property type="entry name" value="YgbB"/>
    <property type="match status" value="1"/>
</dbReference>
<reference evidence="9 10" key="1">
    <citation type="submission" date="2007-07" db="EMBL/GenBank/DDBJ databases">
        <title>Complete sequence of Fervidobacterium nodosum Rt17-B1.</title>
        <authorList>
            <consortium name="US DOE Joint Genome Institute"/>
            <person name="Copeland A."/>
            <person name="Lucas S."/>
            <person name="Lapidus A."/>
            <person name="Barry K."/>
            <person name="Glavina del Rio T."/>
            <person name="Dalin E."/>
            <person name="Tice H."/>
            <person name="Pitluck S."/>
            <person name="Saunders E."/>
            <person name="Brettin T."/>
            <person name="Bruce D."/>
            <person name="Detter J.C."/>
            <person name="Han C."/>
            <person name="Schmutz J."/>
            <person name="Larimer F."/>
            <person name="Land M."/>
            <person name="Hauser L."/>
            <person name="Kyrpides N."/>
            <person name="Mikhailova N."/>
            <person name="Nelson K."/>
            <person name="Gogarten J.P."/>
            <person name="Noll K."/>
            <person name="Richardson P."/>
        </authorList>
    </citation>
    <scope>NUCLEOTIDE SEQUENCE [LARGE SCALE GENOMIC DNA]</scope>
    <source>
        <strain evidence="10">ATCC 35602 / DSM 5306 / Rt17-B1</strain>
    </source>
</reference>
<dbReference type="RefSeq" id="WP_011994651.1">
    <property type="nucleotide sequence ID" value="NC_009718.1"/>
</dbReference>
<keyword evidence="10" id="KW-1185">Reference proteome</keyword>
<evidence type="ECO:0000256" key="7">
    <source>
        <dbReference type="ARBA" id="ARBA00023239"/>
    </source>
</evidence>
<evidence type="ECO:0000256" key="2">
    <source>
        <dbReference type="ARBA" id="ARBA00001968"/>
    </source>
</evidence>
<reference evidence="9 10" key="2">
    <citation type="journal article" date="2009" name="Proc. Natl. Acad. Sci. U.S.A.">
        <title>On the chimeric nature, thermophilic origin, and phylogenetic placement of the Thermotogales.</title>
        <authorList>
            <person name="Zhaxybayeva O."/>
            <person name="Swithers K.S."/>
            <person name="Lapierre P."/>
            <person name="Fournier G.P."/>
            <person name="Bickhart D.M."/>
            <person name="DeBoy R.T."/>
            <person name="Nelson K.E."/>
            <person name="Nesbo C.L."/>
            <person name="Doolittle W.F."/>
            <person name="Gogarten J.P."/>
            <person name="Noll K.M."/>
        </authorList>
    </citation>
    <scope>NUCLEOTIDE SEQUENCE [LARGE SCALE GENOMIC DNA]</scope>
    <source>
        <strain evidence="10">ATCC 35602 / DSM 5306 / Rt17-B1</strain>
    </source>
</reference>
<dbReference type="AlphaFoldDB" id="A7HN63"/>
<evidence type="ECO:0000256" key="6">
    <source>
        <dbReference type="ARBA" id="ARBA00023229"/>
    </source>
</evidence>
<dbReference type="STRING" id="381764.Fnod_1503"/>
<dbReference type="GO" id="GO:0008685">
    <property type="term" value="F:2-C-methyl-D-erythritol 2,4-cyclodiphosphate synthase activity"/>
    <property type="evidence" value="ECO:0007669"/>
    <property type="project" value="UniProtKB-EC"/>
</dbReference>
<accession>A7HN63</accession>
<comment type="cofactor">
    <cofactor evidence="2">
        <name>a divalent metal cation</name>
        <dbReference type="ChEBI" id="CHEBI:60240"/>
    </cofactor>
</comment>
<dbReference type="GO" id="GO:0019288">
    <property type="term" value="P:isopentenyl diphosphate biosynthetic process, methylerythritol 4-phosphate pathway"/>
    <property type="evidence" value="ECO:0007669"/>
    <property type="project" value="UniProtKB-UniPathway"/>
</dbReference>
<dbReference type="Gene3D" id="3.30.1330.50">
    <property type="entry name" value="2-C-methyl-D-erythritol 2,4-cyclodiphosphate synthase"/>
    <property type="match status" value="1"/>
</dbReference>
<dbReference type="eggNOG" id="COG0245">
    <property type="taxonomic scope" value="Bacteria"/>
</dbReference>
<evidence type="ECO:0000256" key="4">
    <source>
        <dbReference type="ARBA" id="ARBA00012579"/>
    </source>
</evidence>
<evidence type="ECO:0000313" key="10">
    <source>
        <dbReference type="Proteomes" id="UP000002415"/>
    </source>
</evidence>
<keyword evidence="7 9" id="KW-0456">Lyase</keyword>
<dbReference type="PANTHER" id="PTHR43181">
    <property type="entry name" value="2-C-METHYL-D-ERYTHRITOL 2,4-CYCLODIPHOSPHATE SYNTHASE, CHLOROPLASTIC"/>
    <property type="match status" value="1"/>
</dbReference>
<dbReference type="KEGG" id="fno:Fnod_1503"/>
<keyword evidence="5" id="KW-0479">Metal-binding</keyword>
<dbReference type="UniPathway" id="UPA00056">
    <property type="reaction ID" value="UER00095"/>
</dbReference>
<name>A7HN63_FERNB</name>
<comment type="catalytic activity">
    <reaction evidence="1">
        <text>4-CDP-2-C-methyl-D-erythritol 2-phosphate = 2-C-methyl-D-erythritol 2,4-cyclic diphosphate + CMP</text>
        <dbReference type="Rhea" id="RHEA:23864"/>
        <dbReference type="ChEBI" id="CHEBI:57919"/>
        <dbReference type="ChEBI" id="CHEBI:58483"/>
        <dbReference type="ChEBI" id="CHEBI:60377"/>
        <dbReference type="EC" id="4.6.1.12"/>
    </reaction>
</comment>
<dbReference type="OrthoDB" id="9804336at2"/>
<dbReference type="EC" id="4.6.1.12" evidence="4"/>
<keyword evidence="6" id="KW-0414">Isoprene biosynthesis</keyword>
<organism evidence="9 10">
    <name type="scientific">Fervidobacterium nodosum (strain ATCC 35602 / DSM 5306 / Rt17-B1)</name>
    <dbReference type="NCBI Taxonomy" id="381764"/>
    <lineage>
        <taxon>Bacteria</taxon>
        <taxon>Thermotogati</taxon>
        <taxon>Thermotogota</taxon>
        <taxon>Thermotogae</taxon>
        <taxon>Thermotogales</taxon>
        <taxon>Fervidobacteriaceae</taxon>
        <taxon>Fervidobacterium</taxon>
    </lineage>
</organism>
<evidence type="ECO:0000313" key="9">
    <source>
        <dbReference type="EMBL" id="ABS61346.1"/>
    </source>
</evidence>
<dbReference type="InterPro" id="IPR036571">
    <property type="entry name" value="MECDP_synthase_sf"/>
</dbReference>
<evidence type="ECO:0000256" key="1">
    <source>
        <dbReference type="ARBA" id="ARBA00000200"/>
    </source>
</evidence>
<dbReference type="Proteomes" id="UP000002415">
    <property type="component" value="Chromosome"/>
</dbReference>
<dbReference type="GO" id="GO:0016114">
    <property type="term" value="P:terpenoid biosynthetic process"/>
    <property type="evidence" value="ECO:0007669"/>
    <property type="project" value="InterPro"/>
</dbReference>
<evidence type="ECO:0000256" key="5">
    <source>
        <dbReference type="ARBA" id="ARBA00022723"/>
    </source>
</evidence>
<dbReference type="GO" id="GO:0046872">
    <property type="term" value="F:metal ion binding"/>
    <property type="evidence" value="ECO:0007669"/>
    <property type="project" value="UniProtKB-KW"/>
</dbReference>
<dbReference type="PROSITE" id="PS01350">
    <property type="entry name" value="ISPF"/>
    <property type="match status" value="1"/>
</dbReference>
<dbReference type="SUPFAM" id="SSF69765">
    <property type="entry name" value="IpsF-like"/>
    <property type="match status" value="1"/>
</dbReference>